<protein>
    <submittedName>
        <fullName evidence="9">L,D-transpeptidase catalytic domain</fullName>
    </submittedName>
</protein>
<evidence type="ECO:0000256" key="5">
    <source>
        <dbReference type="ARBA" id="ARBA00022984"/>
    </source>
</evidence>
<keyword evidence="10" id="KW-1185">Reference proteome</keyword>
<dbReference type="PANTHER" id="PTHR38589:SF1">
    <property type="entry name" value="BLR0621 PROTEIN"/>
    <property type="match status" value="1"/>
</dbReference>
<dbReference type="AlphaFoldDB" id="A0A1G4T4M3"/>
<accession>A0A1G4T4M3</accession>
<evidence type="ECO:0000256" key="3">
    <source>
        <dbReference type="ARBA" id="ARBA00022679"/>
    </source>
</evidence>
<dbReference type="InterPro" id="IPR005490">
    <property type="entry name" value="LD_TPept_cat_dom"/>
</dbReference>
<dbReference type="RefSeq" id="WP_090650081.1">
    <property type="nucleotide sequence ID" value="NZ_CBCRYE010000010.1"/>
</dbReference>
<evidence type="ECO:0000256" key="1">
    <source>
        <dbReference type="ARBA" id="ARBA00004752"/>
    </source>
</evidence>
<feature type="active site" description="Nucleophile" evidence="7">
    <location>
        <position position="144"/>
    </location>
</feature>
<keyword evidence="4 7" id="KW-0133">Cell shape</keyword>
<evidence type="ECO:0000259" key="8">
    <source>
        <dbReference type="PROSITE" id="PS52029"/>
    </source>
</evidence>
<dbReference type="InterPro" id="IPR038063">
    <property type="entry name" value="Transpep_catalytic_dom"/>
</dbReference>
<feature type="domain" description="L,D-TPase catalytic" evidence="8">
    <location>
        <begin position="1"/>
        <end position="168"/>
    </location>
</feature>
<dbReference type="GO" id="GO:0004180">
    <property type="term" value="F:carboxypeptidase activity"/>
    <property type="evidence" value="ECO:0007669"/>
    <property type="project" value="UniProtKB-ARBA"/>
</dbReference>
<dbReference type="CDD" id="cd16913">
    <property type="entry name" value="YkuD_like"/>
    <property type="match status" value="1"/>
</dbReference>
<organism evidence="9 10">
    <name type="scientific">Asticcacaulis taihuensis</name>
    <dbReference type="NCBI Taxonomy" id="260084"/>
    <lineage>
        <taxon>Bacteria</taxon>
        <taxon>Pseudomonadati</taxon>
        <taxon>Pseudomonadota</taxon>
        <taxon>Alphaproteobacteria</taxon>
        <taxon>Caulobacterales</taxon>
        <taxon>Caulobacteraceae</taxon>
        <taxon>Asticcacaulis</taxon>
    </lineage>
</organism>
<dbReference type="OrthoDB" id="9804204at2"/>
<keyword evidence="5 7" id="KW-0573">Peptidoglycan synthesis</keyword>
<keyword evidence="6 7" id="KW-0961">Cell wall biogenesis/degradation</keyword>
<comment type="pathway">
    <text evidence="1 7">Cell wall biogenesis; peptidoglycan biosynthesis.</text>
</comment>
<dbReference type="Proteomes" id="UP000199150">
    <property type="component" value="Unassembled WGS sequence"/>
</dbReference>
<evidence type="ECO:0000256" key="7">
    <source>
        <dbReference type="PROSITE-ProRule" id="PRU01373"/>
    </source>
</evidence>
<proteinExistence type="inferred from homology"/>
<comment type="similarity">
    <text evidence="2">Belongs to the YkuD family.</text>
</comment>
<evidence type="ECO:0000256" key="2">
    <source>
        <dbReference type="ARBA" id="ARBA00005992"/>
    </source>
</evidence>
<dbReference type="PANTHER" id="PTHR38589">
    <property type="entry name" value="BLR0621 PROTEIN"/>
    <property type="match status" value="1"/>
</dbReference>
<gene>
    <name evidence="9" type="ORF">SAMN02927928_3268</name>
</gene>
<dbReference type="GO" id="GO:0009252">
    <property type="term" value="P:peptidoglycan biosynthetic process"/>
    <property type="evidence" value="ECO:0007669"/>
    <property type="project" value="UniProtKB-UniPathway"/>
</dbReference>
<dbReference type="SUPFAM" id="SSF141523">
    <property type="entry name" value="L,D-transpeptidase catalytic domain-like"/>
    <property type="match status" value="1"/>
</dbReference>
<evidence type="ECO:0000256" key="4">
    <source>
        <dbReference type="ARBA" id="ARBA00022960"/>
    </source>
</evidence>
<dbReference type="STRING" id="260084.SAMN02927928_3268"/>
<dbReference type="EMBL" id="FMTS01000006">
    <property type="protein sequence ID" value="SCW76422.1"/>
    <property type="molecule type" value="Genomic_DNA"/>
</dbReference>
<evidence type="ECO:0000313" key="10">
    <source>
        <dbReference type="Proteomes" id="UP000199150"/>
    </source>
</evidence>
<dbReference type="GO" id="GO:0071555">
    <property type="term" value="P:cell wall organization"/>
    <property type="evidence" value="ECO:0007669"/>
    <property type="project" value="UniProtKB-UniRule"/>
</dbReference>
<dbReference type="Pfam" id="PF03734">
    <property type="entry name" value="YkuD"/>
    <property type="match status" value="1"/>
</dbReference>
<dbReference type="GO" id="GO:0016740">
    <property type="term" value="F:transferase activity"/>
    <property type="evidence" value="ECO:0007669"/>
    <property type="project" value="UniProtKB-KW"/>
</dbReference>
<evidence type="ECO:0000256" key="6">
    <source>
        <dbReference type="ARBA" id="ARBA00023316"/>
    </source>
</evidence>
<keyword evidence="3" id="KW-0808">Transferase</keyword>
<dbReference type="PROSITE" id="PS52029">
    <property type="entry name" value="LD_TPASE"/>
    <property type="match status" value="1"/>
</dbReference>
<evidence type="ECO:0000313" key="9">
    <source>
        <dbReference type="EMBL" id="SCW76422.1"/>
    </source>
</evidence>
<feature type="active site" description="Proton donor/acceptor" evidence="7">
    <location>
        <position position="132"/>
    </location>
</feature>
<sequence length="169" mass="18524">MINKFSAAAAGQFHINEHSVRCAIGKGGVRPAGDKREGDGASPLGIWPIRYVFYRPDRLAPPETTLELVPLSPDDGWCDDPSSEFYNRHVKLPFAPGHEKLWRDDHVYDVILVLGHNDDPPVPGMGSAIFMHLAREDYSGTEGCVAVALPDMLDFLRAARLGDAVEICA</sequence>
<dbReference type="GO" id="GO:0008360">
    <property type="term" value="P:regulation of cell shape"/>
    <property type="evidence" value="ECO:0007669"/>
    <property type="project" value="UniProtKB-UniRule"/>
</dbReference>
<name>A0A1G4T4M3_9CAUL</name>
<dbReference type="UniPathway" id="UPA00219"/>
<reference evidence="10" key="1">
    <citation type="submission" date="2016-10" db="EMBL/GenBank/DDBJ databases">
        <authorList>
            <person name="Varghese N."/>
            <person name="Submissions S."/>
        </authorList>
    </citation>
    <scope>NUCLEOTIDE SEQUENCE [LARGE SCALE GENOMIC DNA]</scope>
    <source>
        <strain evidence="10">CGMCC 1.3431</strain>
    </source>
</reference>